<evidence type="ECO:0000259" key="13">
    <source>
        <dbReference type="PROSITE" id="PS51782"/>
    </source>
</evidence>
<dbReference type="FunFam" id="1.10.510.10:FF:000468">
    <property type="entry name" value="PTI1-like tyrosine-protein kinase 3"/>
    <property type="match status" value="1"/>
</dbReference>
<proteinExistence type="predicted"/>
<dbReference type="PANTHER" id="PTHR45927:SF5">
    <property type="entry name" value="PROTEIN KINASE DOMAIN-CONTAINING PROTEIN"/>
    <property type="match status" value="1"/>
</dbReference>
<dbReference type="Pfam" id="PF23472">
    <property type="entry name" value="LysM2_CERK1_LYK3_4_5"/>
    <property type="match status" value="1"/>
</dbReference>
<keyword evidence="2" id="KW-1003">Cell membrane</keyword>
<feature type="domain" description="LysM" evidence="13">
    <location>
        <begin position="186"/>
        <end position="232"/>
    </location>
</feature>
<evidence type="ECO:0000256" key="8">
    <source>
        <dbReference type="ARBA" id="ARBA00023136"/>
    </source>
</evidence>
<evidence type="ECO:0000313" key="14">
    <source>
        <dbReference type="Proteomes" id="UP000504607"/>
    </source>
</evidence>
<evidence type="ECO:0000256" key="5">
    <source>
        <dbReference type="ARBA" id="ARBA00022741"/>
    </source>
</evidence>
<dbReference type="PANTHER" id="PTHR45927">
    <property type="entry name" value="LYSM-DOMAIN RECEPTOR-LIKE KINASE-RELATED"/>
    <property type="match status" value="1"/>
</dbReference>
<dbReference type="PROSITE" id="PS51782">
    <property type="entry name" value="LYSM"/>
    <property type="match status" value="1"/>
</dbReference>
<name>A0A6I9S1S4_ELAGV</name>
<keyword evidence="3 10" id="KW-0812">Transmembrane</keyword>
<dbReference type="GO" id="GO:0004672">
    <property type="term" value="F:protein kinase activity"/>
    <property type="evidence" value="ECO:0007669"/>
    <property type="project" value="InterPro"/>
</dbReference>
<comment type="subcellular location">
    <subcellularLocation>
        <location evidence="1">Cell membrane</location>
        <topology evidence="1">Single-pass membrane protein</topology>
    </subcellularLocation>
</comment>
<dbReference type="Pfam" id="PF23473">
    <property type="entry name" value="LysM3_LYK4_5"/>
    <property type="match status" value="1"/>
</dbReference>
<evidence type="ECO:0000256" key="6">
    <source>
        <dbReference type="ARBA" id="ARBA00022840"/>
    </source>
</evidence>
<evidence type="ECO:0000256" key="4">
    <source>
        <dbReference type="ARBA" id="ARBA00022729"/>
    </source>
</evidence>
<evidence type="ECO:0000256" key="1">
    <source>
        <dbReference type="ARBA" id="ARBA00004162"/>
    </source>
</evidence>
<evidence type="ECO:0000256" key="11">
    <source>
        <dbReference type="SAM" id="SignalP"/>
    </source>
</evidence>
<dbReference type="InterPro" id="IPR000719">
    <property type="entry name" value="Prot_kinase_dom"/>
</dbReference>
<sequence length="574" mass="62915">MQPIQLSFLVFLLLCTSNLRAQQGYSGNEELDCDNQGRRVPSPSYLYTCNGQNLSCRAFMIFKSQANYSSVSSISRLLSTDSLELARINDVSVSDSFPTNKEVIIPVNCSCPGQYYQANTSYVIDDVDTYYSLATGVYQGLSSCNALVGENPCDANDLFGGLDLLVPLRCACPSRNQTADGIKYLLTYPVSEGDSFSDLSDRFNASYDDTASANGFSKQGEPTIYPSTTILIPLPQEPVSSQTIIHHPIEISPFQPLHPSIINNNIKRSHSKLRFGIGIAVASLLVLCALVAVALWCDKKWMKRAVGKKKAILPKDILKAITDVNHELKVLSCEELNAATQDFSCELWGIGTGKEHSYLVYEYMENGSLKDWLMDRSRSELLSWNQRVQIALDIANGLDYLHNSAEPPYVHTGIKSSNVLLDRNLRAKIANFSMARSLEGGGFAMAGTVEGTLGCMAPEYLEGGLVTHKIDVYAFGVVMLELITGKDAVIKHEGREKLLSSMMISIVEGRNAQVELSNFLDSIMRDGCQVGLALAMAKLSVACLRQDPDSRPSMGEVVSLLLRLQMESKKSGVA</sequence>
<dbReference type="Proteomes" id="UP000504607">
    <property type="component" value="Chromosome 13"/>
</dbReference>
<dbReference type="PROSITE" id="PS50011">
    <property type="entry name" value="PROTEIN_KINASE_DOM"/>
    <property type="match status" value="1"/>
</dbReference>
<dbReference type="InterPro" id="IPR018392">
    <property type="entry name" value="LysM"/>
</dbReference>
<evidence type="ECO:0000256" key="7">
    <source>
        <dbReference type="ARBA" id="ARBA00022989"/>
    </source>
</evidence>
<dbReference type="InterPro" id="IPR011009">
    <property type="entry name" value="Kinase-like_dom_sf"/>
</dbReference>
<dbReference type="InterPro" id="IPR056562">
    <property type="entry name" value="LysM2_CERK1_LYK3_4_5"/>
</dbReference>
<feature type="signal peptide" evidence="11">
    <location>
        <begin position="1"/>
        <end position="21"/>
    </location>
</feature>
<dbReference type="InterPro" id="IPR052611">
    <property type="entry name" value="Plant_RLK_LysM"/>
</dbReference>
<keyword evidence="6" id="KW-0067">ATP-binding</keyword>
<protein>
    <submittedName>
        <fullName evidence="15">LysM domain receptor-like kinase 4</fullName>
    </submittedName>
</protein>
<dbReference type="SUPFAM" id="SSF56112">
    <property type="entry name" value="Protein kinase-like (PK-like)"/>
    <property type="match status" value="1"/>
</dbReference>
<keyword evidence="5" id="KW-0547">Nucleotide-binding</keyword>
<dbReference type="Gene3D" id="1.10.510.10">
    <property type="entry name" value="Transferase(Phosphotransferase) domain 1"/>
    <property type="match status" value="1"/>
</dbReference>
<dbReference type="AlphaFoldDB" id="A0A6I9S1S4"/>
<evidence type="ECO:0000313" key="15">
    <source>
        <dbReference type="RefSeq" id="XP_010936173.1"/>
    </source>
</evidence>
<dbReference type="InterPro" id="IPR001245">
    <property type="entry name" value="Ser-Thr/Tyr_kinase_cat_dom"/>
</dbReference>
<keyword evidence="7 10" id="KW-1133">Transmembrane helix</keyword>
<dbReference type="OrthoDB" id="4062651at2759"/>
<evidence type="ECO:0000256" key="10">
    <source>
        <dbReference type="SAM" id="Phobius"/>
    </source>
</evidence>
<dbReference type="RefSeq" id="XP_010936173.1">
    <property type="nucleotide sequence ID" value="XM_010937871.1"/>
</dbReference>
<keyword evidence="4 11" id="KW-0732">Signal</keyword>
<dbReference type="GO" id="GO:0005886">
    <property type="term" value="C:plasma membrane"/>
    <property type="evidence" value="ECO:0007669"/>
    <property type="project" value="UniProtKB-SubCell"/>
</dbReference>
<evidence type="ECO:0000256" key="9">
    <source>
        <dbReference type="ARBA" id="ARBA00023157"/>
    </source>
</evidence>
<gene>
    <name evidence="15" type="primary">LOC105055863</name>
</gene>
<dbReference type="Pfam" id="PF23446">
    <property type="entry name" value="LysM1_NFP_LYK"/>
    <property type="match status" value="1"/>
</dbReference>
<feature type="transmembrane region" description="Helical" evidence="10">
    <location>
        <begin position="275"/>
        <end position="297"/>
    </location>
</feature>
<feature type="chain" id="PRO_5026871034" evidence="11">
    <location>
        <begin position="22"/>
        <end position="574"/>
    </location>
</feature>
<evidence type="ECO:0000259" key="12">
    <source>
        <dbReference type="PROSITE" id="PS50011"/>
    </source>
</evidence>
<evidence type="ECO:0000256" key="3">
    <source>
        <dbReference type="ARBA" id="ARBA00022692"/>
    </source>
</evidence>
<dbReference type="InterPro" id="IPR036779">
    <property type="entry name" value="LysM_dom_sf"/>
</dbReference>
<dbReference type="Gene3D" id="3.10.350.10">
    <property type="entry name" value="LysM domain"/>
    <property type="match status" value="1"/>
</dbReference>
<feature type="domain" description="Protein kinase" evidence="12">
    <location>
        <begin position="271"/>
        <end position="564"/>
    </location>
</feature>
<dbReference type="GO" id="GO:0005524">
    <property type="term" value="F:ATP binding"/>
    <property type="evidence" value="ECO:0007669"/>
    <property type="project" value="UniProtKB-KW"/>
</dbReference>
<dbReference type="Pfam" id="PF07714">
    <property type="entry name" value="PK_Tyr_Ser-Thr"/>
    <property type="match status" value="1"/>
</dbReference>
<evidence type="ECO:0000256" key="2">
    <source>
        <dbReference type="ARBA" id="ARBA00022475"/>
    </source>
</evidence>
<keyword evidence="8 10" id="KW-0472">Membrane</keyword>
<keyword evidence="9" id="KW-1015">Disulfide bond</keyword>
<dbReference type="InParanoid" id="A0A6I9S1S4"/>
<dbReference type="InterPro" id="IPR056563">
    <property type="entry name" value="LysM3_LYK4_5"/>
</dbReference>
<accession>A0A6I9S1S4</accession>
<dbReference type="InterPro" id="IPR056561">
    <property type="entry name" value="NFP_LYK_LysM1"/>
</dbReference>
<reference evidence="15" key="1">
    <citation type="submission" date="2025-08" db="UniProtKB">
        <authorList>
            <consortium name="RefSeq"/>
        </authorList>
    </citation>
    <scope>IDENTIFICATION</scope>
</reference>
<organism evidence="14 15">
    <name type="scientific">Elaeis guineensis var. tenera</name>
    <name type="common">Oil palm</name>
    <dbReference type="NCBI Taxonomy" id="51953"/>
    <lineage>
        <taxon>Eukaryota</taxon>
        <taxon>Viridiplantae</taxon>
        <taxon>Streptophyta</taxon>
        <taxon>Embryophyta</taxon>
        <taxon>Tracheophyta</taxon>
        <taxon>Spermatophyta</taxon>
        <taxon>Magnoliopsida</taxon>
        <taxon>Liliopsida</taxon>
        <taxon>Arecaceae</taxon>
        <taxon>Arecoideae</taxon>
        <taxon>Cocoseae</taxon>
        <taxon>Elaeidinae</taxon>
        <taxon>Elaeis</taxon>
    </lineage>
</organism>
<keyword evidence="14" id="KW-1185">Reference proteome</keyword>